<organism evidence="1 2">
    <name type="scientific">Speluncibacter jeojiensis</name>
    <dbReference type="NCBI Taxonomy" id="2710754"/>
    <lineage>
        <taxon>Bacteria</taxon>
        <taxon>Bacillati</taxon>
        <taxon>Actinomycetota</taxon>
        <taxon>Actinomycetes</taxon>
        <taxon>Mycobacteriales</taxon>
        <taxon>Speluncibacteraceae</taxon>
        <taxon>Speluncibacter</taxon>
    </lineage>
</organism>
<dbReference type="Proteomes" id="UP001152755">
    <property type="component" value="Unassembled WGS sequence"/>
</dbReference>
<evidence type="ECO:0000313" key="1">
    <source>
        <dbReference type="EMBL" id="MDG3015854.1"/>
    </source>
</evidence>
<evidence type="ECO:0000313" key="2">
    <source>
        <dbReference type="Proteomes" id="UP001152755"/>
    </source>
</evidence>
<reference evidence="1" key="1">
    <citation type="submission" date="2022-08" db="EMBL/GenBank/DDBJ databases">
        <title>Genome analysis of Corynebacteriales strain.</title>
        <authorList>
            <person name="Lee S.D."/>
        </authorList>
    </citation>
    <scope>NUCLEOTIDE SEQUENCE</scope>
    <source>
        <strain evidence="1">D3-21</strain>
    </source>
</reference>
<proteinExistence type="predicted"/>
<sequence length="135" mass="15043">MAPEMSSVAAAPSADPMTWKPDEMAAGTLKFDPAAVEKLYGVLDRHVGELRELQERVQQLGRIKGLESLQSSKALQDKFNAKATGDTYYSAQRMLHDRIEIVTKMRDTIKETALKFHQSDQANADQLAKFFGGKE</sequence>
<protein>
    <submittedName>
        <fullName evidence="1">Uncharacterized protein</fullName>
    </submittedName>
</protein>
<name>A0A9X4M2X9_9ACTN</name>
<accession>A0A9X4M2X9</accession>
<dbReference type="AlphaFoldDB" id="A0A9X4M2X9"/>
<comment type="caution">
    <text evidence="1">The sequence shown here is derived from an EMBL/GenBank/DDBJ whole genome shotgun (WGS) entry which is preliminary data.</text>
</comment>
<keyword evidence="2" id="KW-1185">Reference proteome</keyword>
<dbReference type="EMBL" id="JANRHA010000010">
    <property type="protein sequence ID" value="MDG3015854.1"/>
    <property type="molecule type" value="Genomic_DNA"/>
</dbReference>
<gene>
    <name evidence="1" type="ORF">NVS88_14930</name>
</gene>
<dbReference type="RefSeq" id="WP_277833384.1">
    <property type="nucleotide sequence ID" value="NZ_JAAIVF010000004.1"/>
</dbReference>